<feature type="region of interest" description="Disordered" evidence="1">
    <location>
        <begin position="54"/>
        <end position="84"/>
    </location>
</feature>
<name>A0A812MWF7_SYMPI</name>
<dbReference type="Proteomes" id="UP000649617">
    <property type="component" value="Unassembled WGS sequence"/>
</dbReference>
<gene>
    <name evidence="2" type="ORF">SPIL2461_LOCUS6181</name>
</gene>
<feature type="compositionally biased region" description="Basic and acidic residues" evidence="1">
    <location>
        <begin position="54"/>
        <end position="69"/>
    </location>
</feature>
<dbReference type="EMBL" id="CAJNIZ010009166">
    <property type="protein sequence ID" value="CAE7276918.1"/>
    <property type="molecule type" value="Genomic_DNA"/>
</dbReference>
<evidence type="ECO:0000313" key="2">
    <source>
        <dbReference type="EMBL" id="CAE7276918.1"/>
    </source>
</evidence>
<protein>
    <submittedName>
        <fullName evidence="2">Uncharacterized protein</fullName>
    </submittedName>
</protein>
<dbReference type="OrthoDB" id="409376at2759"/>
<evidence type="ECO:0000313" key="3">
    <source>
        <dbReference type="Proteomes" id="UP000649617"/>
    </source>
</evidence>
<accession>A0A812MWF7</accession>
<dbReference type="AlphaFoldDB" id="A0A812MWF7"/>
<reference evidence="2" key="1">
    <citation type="submission" date="2021-02" db="EMBL/GenBank/DDBJ databases">
        <authorList>
            <person name="Dougan E. K."/>
            <person name="Rhodes N."/>
            <person name="Thang M."/>
            <person name="Chan C."/>
        </authorList>
    </citation>
    <scope>NUCLEOTIDE SEQUENCE</scope>
</reference>
<evidence type="ECO:0000256" key="1">
    <source>
        <dbReference type="SAM" id="MobiDB-lite"/>
    </source>
</evidence>
<organism evidence="2 3">
    <name type="scientific">Symbiodinium pilosum</name>
    <name type="common">Dinoflagellate</name>
    <dbReference type="NCBI Taxonomy" id="2952"/>
    <lineage>
        <taxon>Eukaryota</taxon>
        <taxon>Sar</taxon>
        <taxon>Alveolata</taxon>
        <taxon>Dinophyceae</taxon>
        <taxon>Suessiales</taxon>
        <taxon>Symbiodiniaceae</taxon>
        <taxon>Symbiodinium</taxon>
    </lineage>
</organism>
<sequence>MEYGQYRREHGFHKHDISMCSSEKRPVPKSTRCRVHVGSHAESCFFIGMAKTSIDEGRRRRRDSKDIRKLSPKGYDIVGGRDGQGKELSADQVKTFIKKQDEKGNLPYGLSCTARDVGELTSDQGECVTYA</sequence>
<proteinExistence type="predicted"/>
<keyword evidence="3" id="KW-1185">Reference proteome</keyword>
<comment type="caution">
    <text evidence="2">The sequence shown here is derived from an EMBL/GenBank/DDBJ whole genome shotgun (WGS) entry which is preliminary data.</text>
</comment>